<dbReference type="InterPro" id="IPR029006">
    <property type="entry name" value="ADF-H/Gelsolin-like_dom_sf"/>
</dbReference>
<sequence>MNQGYNNYNDQNNQSFAGQQDSSIPRPRPIPPSYRPTGQRPPPQQAVRPAPRPNGPPPMHQPHLNAQPPMGTMQRPPQQNPAIQGSMRPSTPNLPFNNVSRTQSNQSIHGFQNPQQQHAPPSQQIPNQATSPFQGAAASPIPGYPPQPISARPPNPNIPSGHRGPYNSMSQMGSPPSIPNQHSNPNYNQMSPNLLNQSMSPGIDGITGQMNNMNIIDQNVNKPRPRRIYATTELNSTPSNPSPGIVGPQVFTPASQAPLSNNQHSRAYPNPTRMPASNSSFEPQKPRIDPGQMPSPIAVHSLNQDHFINSEYNTSDKTGVPLANTEFSCVDEGNSNPRFVRMSMYNIPNSDELLKVSQLPLGLITQPLANIGPNDTPLQTVDFGEEGPIRCIRCKTYINPYMAFIDGGKRFVCNLCKHENDVPDDYFCNLDMAGKRLDWELRPELRCGSVEFVATKEFMSSQSGSAAFIFAIDVTWSSVQSGLVRSCANAIKDLLYTGKGLPVGVQFGFITYDRSVHFYNLNSDLDQAQMLLVSDIRDMFVPLSNGFLVDPYSSKHIIEPLLDNLPQMFSNNRTAEPVLGPVLSSVHEALKGRGGKLFAFQSTMPTYGPGTLRHRDDPKIHNTDKEKTLYLPQDSFYRDMGLKYVDEGISANIYLFPSTYIDVASISQVTSLTSGELYMYQSFHIDRDGPRFAADLTNDATRNMGFNGVLRIRCSDGLRVAEYYGNMYMRNHVDVELPIITSDTSLGATLKHDGKLNEKEEIYFQIALLYTSSDGRRLIRLHNLAIPCTTLIGNMFRHAEIDTSVNLLSRMAVAETKTLSLRNIRENLTDQCIQILSAYRKNCASGSSNGQLILPEAYKLLPIYTLSMIKSPAFRSGTNVQIDNRVFNMLLFNTMNVYQSIRYFYPRIAPIHEIYTAEDGSNQVLPPLIRASYSLLSSQGVYLLQTNSPVLILWIGRQTEPSVLNSLFGVPSVEQINPIMTQLPVIEGSSLSVNSRLVSYAMVNNMYTLPPSSFMDELAQNGNRIEEPKIQIVRQSIDSNEAGFAELLVEDKNNDNMSYMDFLCHIHRLIQSDNRLKN</sequence>
<dbReference type="InterPro" id="IPR050550">
    <property type="entry name" value="SEC23_SEC24_subfamily"/>
</dbReference>
<feature type="compositionally biased region" description="Polar residues" evidence="4">
    <location>
        <begin position="75"/>
        <end position="133"/>
    </location>
</feature>
<dbReference type="Gene3D" id="1.20.120.730">
    <property type="entry name" value="Sec23/Sec24 helical domain"/>
    <property type="match status" value="1"/>
</dbReference>
<dbReference type="InterPro" id="IPR007123">
    <property type="entry name" value="Gelsolin-like_dom"/>
</dbReference>
<dbReference type="Pfam" id="PF04815">
    <property type="entry name" value="Sec23_helical"/>
    <property type="match status" value="1"/>
</dbReference>
<dbReference type="Pfam" id="PF04810">
    <property type="entry name" value="zf-Sec23_Sec24"/>
    <property type="match status" value="1"/>
</dbReference>
<dbReference type="InterPro" id="IPR006895">
    <property type="entry name" value="Znf_Sec23_Sec24"/>
</dbReference>
<dbReference type="SUPFAM" id="SSF81811">
    <property type="entry name" value="Helical domain of Sec23/24"/>
    <property type="match status" value="1"/>
</dbReference>
<dbReference type="SUPFAM" id="SSF81995">
    <property type="entry name" value="beta-sandwich domain of Sec23/24"/>
    <property type="match status" value="1"/>
</dbReference>
<evidence type="ECO:0000259" key="8">
    <source>
        <dbReference type="Pfam" id="PF04815"/>
    </source>
</evidence>
<dbReference type="SUPFAM" id="SSF82754">
    <property type="entry name" value="C-terminal, gelsolin-like domain of Sec23/24"/>
    <property type="match status" value="1"/>
</dbReference>
<evidence type="ECO:0000313" key="10">
    <source>
        <dbReference type="EMBL" id="OMJ25472.1"/>
    </source>
</evidence>
<dbReference type="PANTHER" id="PTHR13803:SF4">
    <property type="entry name" value="SECRETORY 24CD, ISOFORM C"/>
    <property type="match status" value="1"/>
</dbReference>
<dbReference type="Pfam" id="PF00626">
    <property type="entry name" value="Gelsolin"/>
    <property type="match status" value="1"/>
</dbReference>
<feature type="compositionally biased region" description="Polar residues" evidence="4">
    <location>
        <begin position="167"/>
        <end position="200"/>
    </location>
</feature>
<dbReference type="Pfam" id="PF04811">
    <property type="entry name" value="Sec23_trunk"/>
    <property type="match status" value="1"/>
</dbReference>
<dbReference type="Pfam" id="PF08033">
    <property type="entry name" value="Sec23_BS"/>
    <property type="match status" value="1"/>
</dbReference>
<dbReference type="InterPro" id="IPR006900">
    <property type="entry name" value="Sec23/24_helical_dom"/>
</dbReference>
<comment type="similarity">
    <text evidence="1">Belongs to the SEC23/SEC24 family. SEC24 subfamily.</text>
</comment>
<dbReference type="SUPFAM" id="SSF53300">
    <property type="entry name" value="vWA-like"/>
    <property type="match status" value="1"/>
</dbReference>
<evidence type="ECO:0000256" key="3">
    <source>
        <dbReference type="ARBA" id="ARBA00022927"/>
    </source>
</evidence>
<protein>
    <submittedName>
        <fullName evidence="10">Protein transport protein Sec24C</fullName>
    </submittedName>
</protein>
<feature type="compositionally biased region" description="Low complexity" evidence="4">
    <location>
        <begin position="1"/>
        <end position="14"/>
    </location>
</feature>
<dbReference type="SUPFAM" id="SSF82919">
    <property type="entry name" value="Zn-finger domain of Sec23/24"/>
    <property type="match status" value="1"/>
</dbReference>
<proteinExistence type="inferred from homology"/>
<feature type="domain" description="Sec23/Sec24 trunk" evidence="7">
    <location>
        <begin position="466"/>
        <end position="698"/>
    </location>
</feature>
<dbReference type="Gene3D" id="2.30.30.380">
    <property type="entry name" value="Zn-finger domain of Sec23/24"/>
    <property type="match status" value="1"/>
</dbReference>
<feature type="domain" description="Gelsolin-like" evidence="5">
    <location>
        <begin position="922"/>
        <end position="987"/>
    </location>
</feature>
<dbReference type="InterPro" id="IPR006896">
    <property type="entry name" value="Sec23/24_trunk_dom"/>
</dbReference>
<dbReference type="GO" id="GO:0030127">
    <property type="term" value="C:COPII vesicle coat"/>
    <property type="evidence" value="ECO:0007669"/>
    <property type="project" value="InterPro"/>
</dbReference>
<dbReference type="EMBL" id="LSSM01001635">
    <property type="protein sequence ID" value="OMJ25472.1"/>
    <property type="molecule type" value="Genomic_DNA"/>
</dbReference>
<evidence type="ECO:0000259" key="7">
    <source>
        <dbReference type="Pfam" id="PF04811"/>
    </source>
</evidence>
<evidence type="ECO:0000256" key="4">
    <source>
        <dbReference type="SAM" id="MobiDB-lite"/>
    </source>
</evidence>
<keyword evidence="3" id="KW-0653">Protein transport</keyword>
<dbReference type="Proteomes" id="UP000187429">
    <property type="component" value="Unassembled WGS sequence"/>
</dbReference>
<evidence type="ECO:0000313" key="11">
    <source>
        <dbReference type="Proteomes" id="UP000187429"/>
    </source>
</evidence>
<feature type="region of interest" description="Disordered" evidence="4">
    <location>
        <begin position="233"/>
        <end position="286"/>
    </location>
</feature>
<feature type="domain" description="Sec23/Sec24 helical" evidence="8">
    <location>
        <begin position="802"/>
        <end position="901"/>
    </location>
</feature>
<dbReference type="GO" id="GO:0000149">
    <property type="term" value="F:SNARE binding"/>
    <property type="evidence" value="ECO:0007669"/>
    <property type="project" value="TreeGrafter"/>
</dbReference>
<evidence type="ECO:0000256" key="2">
    <source>
        <dbReference type="ARBA" id="ARBA00022448"/>
    </source>
</evidence>
<dbReference type="InterPro" id="IPR012990">
    <property type="entry name" value="Beta-sandwich_Sec23_24"/>
</dbReference>
<dbReference type="InterPro" id="IPR036180">
    <property type="entry name" value="Gelsolin-like_dom_sf"/>
</dbReference>
<dbReference type="OrthoDB" id="49016at2759"/>
<dbReference type="InterPro" id="IPR036465">
    <property type="entry name" value="vWFA_dom_sf"/>
</dbReference>
<dbReference type="InterPro" id="IPR036174">
    <property type="entry name" value="Znf_Sec23_Sec24_sf"/>
</dbReference>
<comment type="caution">
    <text evidence="10">The sequence shown here is derived from an EMBL/GenBank/DDBJ whole genome shotgun (WGS) entry which is preliminary data.</text>
</comment>
<dbReference type="Gene3D" id="3.40.20.10">
    <property type="entry name" value="Severin"/>
    <property type="match status" value="1"/>
</dbReference>
<dbReference type="GO" id="GO:0006886">
    <property type="term" value="P:intracellular protein transport"/>
    <property type="evidence" value="ECO:0007669"/>
    <property type="project" value="InterPro"/>
</dbReference>
<dbReference type="GO" id="GO:0090110">
    <property type="term" value="P:COPII-coated vesicle cargo loading"/>
    <property type="evidence" value="ECO:0007669"/>
    <property type="project" value="TreeGrafter"/>
</dbReference>
<name>A0A1R1YEZ0_9FUNG</name>
<dbReference type="GO" id="GO:0070971">
    <property type="term" value="C:endoplasmic reticulum exit site"/>
    <property type="evidence" value="ECO:0007669"/>
    <property type="project" value="TreeGrafter"/>
</dbReference>
<accession>A0A1R1YEZ0</accession>
<feature type="domain" description="Zinc finger Sec23/Sec24-type" evidence="6">
    <location>
        <begin position="388"/>
        <end position="426"/>
    </location>
</feature>
<feature type="region of interest" description="Disordered" evidence="4">
    <location>
        <begin position="1"/>
        <end position="210"/>
    </location>
</feature>
<feature type="compositionally biased region" description="Pro residues" evidence="4">
    <location>
        <begin position="142"/>
        <end position="157"/>
    </location>
</feature>
<evidence type="ECO:0000259" key="9">
    <source>
        <dbReference type="Pfam" id="PF08033"/>
    </source>
</evidence>
<dbReference type="AlphaFoldDB" id="A0A1R1YEZ0"/>
<gene>
    <name evidence="10" type="ORF">AYI69_g4282</name>
</gene>
<feature type="compositionally biased region" description="Pro residues" evidence="4">
    <location>
        <begin position="26"/>
        <end position="60"/>
    </location>
</feature>
<dbReference type="InterPro" id="IPR036175">
    <property type="entry name" value="Sec23/24_helical_dom_sf"/>
</dbReference>
<organism evidence="10 11">
    <name type="scientific">Smittium culicis</name>
    <dbReference type="NCBI Taxonomy" id="133412"/>
    <lineage>
        <taxon>Eukaryota</taxon>
        <taxon>Fungi</taxon>
        <taxon>Fungi incertae sedis</taxon>
        <taxon>Zoopagomycota</taxon>
        <taxon>Kickxellomycotina</taxon>
        <taxon>Harpellomycetes</taxon>
        <taxon>Harpellales</taxon>
        <taxon>Legeriomycetaceae</taxon>
        <taxon>Smittium</taxon>
    </lineage>
</organism>
<feature type="domain" description="Sec23/Sec24 beta-sandwich" evidence="9">
    <location>
        <begin position="705"/>
        <end position="789"/>
    </location>
</feature>
<reference evidence="11" key="1">
    <citation type="submission" date="2017-01" db="EMBL/GenBank/DDBJ databases">
        <authorList>
            <person name="Wang Y."/>
            <person name="White M."/>
            <person name="Kvist S."/>
            <person name="Moncalvo J.-M."/>
        </authorList>
    </citation>
    <scope>NUCLEOTIDE SEQUENCE [LARGE SCALE GENOMIC DNA]</scope>
    <source>
        <strain evidence="11">ID-206-W2</strain>
    </source>
</reference>
<evidence type="ECO:0000256" key="1">
    <source>
        <dbReference type="ARBA" id="ARBA00008334"/>
    </source>
</evidence>
<evidence type="ECO:0000259" key="6">
    <source>
        <dbReference type="Pfam" id="PF04810"/>
    </source>
</evidence>
<evidence type="ECO:0000259" key="5">
    <source>
        <dbReference type="Pfam" id="PF00626"/>
    </source>
</evidence>
<dbReference type="Gene3D" id="2.60.40.1670">
    <property type="entry name" value="beta-sandwich domain of Sec23/24"/>
    <property type="match status" value="1"/>
</dbReference>
<dbReference type="GO" id="GO:0008270">
    <property type="term" value="F:zinc ion binding"/>
    <property type="evidence" value="ECO:0007669"/>
    <property type="project" value="InterPro"/>
</dbReference>
<dbReference type="Gene3D" id="3.40.50.410">
    <property type="entry name" value="von Willebrand factor, type A domain"/>
    <property type="match status" value="1"/>
</dbReference>
<keyword evidence="11" id="KW-1185">Reference proteome</keyword>
<feature type="compositionally biased region" description="Polar residues" evidence="4">
    <location>
        <begin position="252"/>
        <end position="265"/>
    </location>
</feature>
<dbReference type="PANTHER" id="PTHR13803">
    <property type="entry name" value="SEC24-RELATED PROTEIN"/>
    <property type="match status" value="1"/>
</dbReference>
<keyword evidence="2" id="KW-0813">Transport</keyword>